<dbReference type="EMBL" id="VSSQ01050088">
    <property type="protein sequence ID" value="MPN04157.1"/>
    <property type="molecule type" value="Genomic_DNA"/>
</dbReference>
<dbReference type="AlphaFoldDB" id="A0A645EQP2"/>
<accession>A0A645EQP2</accession>
<evidence type="ECO:0008006" key="2">
    <source>
        <dbReference type="Google" id="ProtNLM"/>
    </source>
</evidence>
<organism evidence="1">
    <name type="scientific">bioreactor metagenome</name>
    <dbReference type="NCBI Taxonomy" id="1076179"/>
    <lineage>
        <taxon>unclassified sequences</taxon>
        <taxon>metagenomes</taxon>
        <taxon>ecological metagenomes</taxon>
    </lineage>
</organism>
<dbReference type="Gene3D" id="2.120.10.30">
    <property type="entry name" value="TolB, C-terminal domain"/>
    <property type="match status" value="1"/>
</dbReference>
<protein>
    <recommendedName>
        <fullName evidence="2">6-bladed beta-propeller</fullName>
    </recommendedName>
</protein>
<gene>
    <name evidence="1" type="ORF">SDC9_151393</name>
</gene>
<evidence type="ECO:0000313" key="1">
    <source>
        <dbReference type="EMBL" id="MPN04157.1"/>
    </source>
</evidence>
<dbReference type="SUPFAM" id="SSF63825">
    <property type="entry name" value="YWTD domain"/>
    <property type="match status" value="1"/>
</dbReference>
<comment type="caution">
    <text evidence="1">The sequence shown here is derived from an EMBL/GenBank/DDBJ whole genome shotgun (WGS) entry which is preliminary data.</text>
</comment>
<dbReference type="Pfam" id="PF17170">
    <property type="entry name" value="DUF5128"/>
    <property type="match status" value="1"/>
</dbReference>
<dbReference type="InterPro" id="IPR011042">
    <property type="entry name" value="6-blade_b-propeller_TolB-like"/>
</dbReference>
<name>A0A645EQP2_9ZZZZ</name>
<sequence length="80" mass="9199">MIPYILDNGMSQIFVFNEAGNFIYKIDNKGPGSGEYTATSDIGIFNDNLFVLSSIDNKLYKFSTRNFKFLCSLRLQYKHL</sequence>
<reference evidence="1" key="1">
    <citation type="submission" date="2019-08" db="EMBL/GenBank/DDBJ databases">
        <authorList>
            <person name="Kucharzyk K."/>
            <person name="Murdoch R.W."/>
            <person name="Higgins S."/>
            <person name="Loffler F."/>
        </authorList>
    </citation>
    <scope>NUCLEOTIDE SEQUENCE</scope>
</reference>
<proteinExistence type="predicted"/>